<keyword evidence="7 9" id="KW-0472">Membrane</keyword>
<evidence type="ECO:0000256" key="4">
    <source>
        <dbReference type="ARBA" id="ARBA00022692"/>
    </source>
</evidence>
<dbReference type="PANTHER" id="PTHR33281">
    <property type="entry name" value="UPF0187 PROTEIN YNEE"/>
    <property type="match status" value="1"/>
</dbReference>
<feature type="transmembrane region" description="Helical" evidence="9">
    <location>
        <begin position="21"/>
        <end position="39"/>
    </location>
</feature>
<keyword evidence="4 9" id="KW-0812">Transmembrane</keyword>
<organism evidence="10 11">
    <name type="scientific">Blastopirellula marina DSM 3645</name>
    <dbReference type="NCBI Taxonomy" id="314230"/>
    <lineage>
        <taxon>Bacteria</taxon>
        <taxon>Pseudomonadati</taxon>
        <taxon>Planctomycetota</taxon>
        <taxon>Planctomycetia</taxon>
        <taxon>Pirellulales</taxon>
        <taxon>Pirellulaceae</taxon>
        <taxon>Blastopirellula</taxon>
    </lineage>
</organism>
<dbReference type="InterPro" id="IPR044669">
    <property type="entry name" value="YneE/VCCN1/2-like"/>
</dbReference>
<evidence type="ECO:0000256" key="2">
    <source>
        <dbReference type="ARBA" id="ARBA00022448"/>
    </source>
</evidence>
<evidence type="ECO:0000256" key="8">
    <source>
        <dbReference type="ARBA" id="ARBA00034708"/>
    </source>
</evidence>
<dbReference type="AlphaFoldDB" id="A3ZNB0"/>
<dbReference type="Proteomes" id="UP000004358">
    <property type="component" value="Unassembled WGS sequence"/>
</dbReference>
<evidence type="ECO:0000256" key="9">
    <source>
        <dbReference type="SAM" id="Phobius"/>
    </source>
</evidence>
<comment type="subcellular location">
    <subcellularLocation>
        <location evidence="1">Cell membrane</location>
        <topology evidence="1">Multi-pass membrane protein</topology>
    </subcellularLocation>
</comment>
<keyword evidence="5 9" id="KW-1133">Transmembrane helix</keyword>
<comment type="similarity">
    <text evidence="8">Belongs to the anion channel-forming bestrophin (TC 1.A.46) family.</text>
</comment>
<dbReference type="OrthoDB" id="445589at2"/>
<keyword evidence="6" id="KW-0406">Ion transport</keyword>
<dbReference type="STRING" id="314230.DSM3645_16675"/>
<accession>A3ZNB0</accession>
<evidence type="ECO:0000256" key="1">
    <source>
        <dbReference type="ARBA" id="ARBA00004651"/>
    </source>
</evidence>
<dbReference type="eggNOG" id="COG3781">
    <property type="taxonomic scope" value="Bacteria"/>
</dbReference>
<protein>
    <recommendedName>
        <fullName evidence="12">Bestrophin, RFP-TM, chloride channel</fullName>
    </recommendedName>
</protein>
<dbReference type="HOGENOM" id="CLU_029790_4_0_0"/>
<comment type="caution">
    <text evidence="10">The sequence shown here is derived from an EMBL/GenBank/DDBJ whole genome shotgun (WGS) entry which is preliminary data.</text>
</comment>
<evidence type="ECO:0008006" key="12">
    <source>
        <dbReference type="Google" id="ProtNLM"/>
    </source>
</evidence>
<evidence type="ECO:0000313" key="11">
    <source>
        <dbReference type="Proteomes" id="UP000004358"/>
    </source>
</evidence>
<sequence length="295" mass="33190">MNFWHEAFSLRGSVTPRIFRDVLLFGLIATLIVSVVVIFDRRWAVWIDLEETPFEIAGAALSVLLVLRTNAGYERWWEARKLWGGIVNQARNLVISGLAYGPRDPHWRSELIHWAAAYPHVVRHSLRGQSPATEVVNLVGQDNAAKIAAAPHMPSYVALQLAELLQQGAKAGDLDHFAFLQIDKERALLIDHVGGCERILKTPLPLVYSIKIRRYLAMFLLTLPLVLLHNLQIIWLTPLMTMLVAYPLLSVDQIGIELQNPFLTGNLGHLPLSEISATIERNLLGLLKADRQNRT</sequence>
<evidence type="ECO:0000256" key="6">
    <source>
        <dbReference type="ARBA" id="ARBA00023065"/>
    </source>
</evidence>
<keyword evidence="3" id="KW-1003">Cell membrane</keyword>
<proteinExistence type="inferred from homology"/>
<evidence type="ECO:0000256" key="7">
    <source>
        <dbReference type="ARBA" id="ARBA00023136"/>
    </source>
</evidence>
<dbReference type="PANTHER" id="PTHR33281:SF19">
    <property type="entry name" value="VOLTAGE-DEPENDENT ANION CHANNEL-FORMING PROTEIN YNEE"/>
    <property type="match status" value="1"/>
</dbReference>
<dbReference type="GO" id="GO:0005886">
    <property type="term" value="C:plasma membrane"/>
    <property type="evidence" value="ECO:0007669"/>
    <property type="project" value="UniProtKB-SubCell"/>
</dbReference>
<feature type="transmembrane region" description="Helical" evidence="9">
    <location>
        <begin position="215"/>
        <end position="235"/>
    </location>
</feature>
<gene>
    <name evidence="10" type="ORF">DSM3645_16675</name>
</gene>
<evidence type="ECO:0000313" key="10">
    <source>
        <dbReference type="EMBL" id="EAQ81805.1"/>
    </source>
</evidence>
<evidence type="ECO:0000256" key="5">
    <source>
        <dbReference type="ARBA" id="ARBA00022989"/>
    </source>
</evidence>
<reference evidence="10 11" key="1">
    <citation type="submission" date="2006-02" db="EMBL/GenBank/DDBJ databases">
        <authorList>
            <person name="Amann R."/>
            <person name="Ferriera S."/>
            <person name="Johnson J."/>
            <person name="Kravitz S."/>
            <person name="Halpern A."/>
            <person name="Remington K."/>
            <person name="Beeson K."/>
            <person name="Tran B."/>
            <person name="Rogers Y.-H."/>
            <person name="Friedman R."/>
            <person name="Venter J.C."/>
        </authorList>
    </citation>
    <scope>NUCLEOTIDE SEQUENCE [LARGE SCALE GENOMIC DNA]</scope>
    <source>
        <strain evidence="10 11">DSM 3645</strain>
    </source>
</reference>
<evidence type="ECO:0000256" key="3">
    <source>
        <dbReference type="ARBA" id="ARBA00022475"/>
    </source>
</evidence>
<name>A3ZNB0_9BACT</name>
<dbReference type="GO" id="GO:0005254">
    <property type="term" value="F:chloride channel activity"/>
    <property type="evidence" value="ECO:0007669"/>
    <property type="project" value="InterPro"/>
</dbReference>
<dbReference type="Pfam" id="PF25539">
    <property type="entry name" value="Bestrophin_2"/>
    <property type="match status" value="1"/>
</dbReference>
<dbReference type="EMBL" id="AANZ01000003">
    <property type="protein sequence ID" value="EAQ81805.1"/>
    <property type="molecule type" value="Genomic_DNA"/>
</dbReference>
<keyword evidence="2" id="KW-0813">Transport</keyword>